<dbReference type="Proteomes" id="UP000323258">
    <property type="component" value="Unassembled WGS sequence"/>
</dbReference>
<dbReference type="AlphaFoldDB" id="A0A5D4GWE0"/>
<evidence type="ECO:0000256" key="3">
    <source>
        <dbReference type="ARBA" id="ARBA00022475"/>
    </source>
</evidence>
<evidence type="ECO:0000256" key="1">
    <source>
        <dbReference type="ARBA" id="ARBA00004429"/>
    </source>
</evidence>
<sequence>MTAPAADIPAGRPLAAVATLCRNVAVLLLALMSVLIIVQIVGRNVFATGTPWADELARFCGVSLVFLCIPVLALRGQHVAVDMVPMMLPPAGRRAFAIVGELMVLSFACIMVWALYAFLERAWKFATPTLGIPNWVLYAPAAIAFGLLALVTVARLAGLMRNAPAGREEKPS</sequence>
<evidence type="ECO:0000256" key="8">
    <source>
        <dbReference type="ARBA" id="ARBA00038436"/>
    </source>
</evidence>
<reference evidence="11 12" key="2">
    <citation type="submission" date="2019-09" db="EMBL/GenBank/DDBJ databases">
        <title>Mesorhizobium sp. MaA-C15 isolated from Microcystis aeruginosa.</title>
        <authorList>
            <person name="Jeong S.E."/>
            <person name="Jin H.M."/>
            <person name="Jeon C.O."/>
        </authorList>
    </citation>
    <scope>NUCLEOTIDE SEQUENCE [LARGE SCALE GENOMIC DNA]</scope>
    <source>
        <strain evidence="11 12">MaA-C15</strain>
    </source>
</reference>
<keyword evidence="3" id="KW-1003">Cell membrane</keyword>
<dbReference type="OrthoDB" id="8449485at2"/>
<dbReference type="GO" id="GO:0005886">
    <property type="term" value="C:plasma membrane"/>
    <property type="evidence" value="ECO:0007669"/>
    <property type="project" value="UniProtKB-SubCell"/>
</dbReference>
<keyword evidence="12" id="KW-1185">Reference proteome</keyword>
<evidence type="ECO:0000256" key="6">
    <source>
        <dbReference type="ARBA" id="ARBA00022989"/>
    </source>
</evidence>
<dbReference type="GO" id="GO:0015740">
    <property type="term" value="P:C4-dicarboxylate transport"/>
    <property type="evidence" value="ECO:0007669"/>
    <property type="project" value="TreeGrafter"/>
</dbReference>
<evidence type="ECO:0000259" key="10">
    <source>
        <dbReference type="Pfam" id="PF04290"/>
    </source>
</evidence>
<dbReference type="GO" id="GO:0022857">
    <property type="term" value="F:transmembrane transporter activity"/>
    <property type="evidence" value="ECO:0007669"/>
    <property type="project" value="UniProtKB-UniRule"/>
</dbReference>
<dbReference type="InterPro" id="IPR055348">
    <property type="entry name" value="DctQ"/>
</dbReference>
<dbReference type="Pfam" id="PF04290">
    <property type="entry name" value="DctQ"/>
    <property type="match status" value="1"/>
</dbReference>
<evidence type="ECO:0000313" key="11">
    <source>
        <dbReference type="EMBL" id="TYR31565.1"/>
    </source>
</evidence>
<feature type="transmembrane region" description="Helical" evidence="9">
    <location>
        <begin position="136"/>
        <end position="157"/>
    </location>
</feature>
<feature type="transmembrane region" description="Helical" evidence="9">
    <location>
        <begin position="56"/>
        <end position="74"/>
    </location>
</feature>
<evidence type="ECO:0000313" key="12">
    <source>
        <dbReference type="Proteomes" id="UP000323258"/>
    </source>
</evidence>
<dbReference type="PANTHER" id="PTHR35011">
    <property type="entry name" value="2,3-DIKETO-L-GULONATE TRAP TRANSPORTER SMALL PERMEASE PROTEIN YIAM"/>
    <property type="match status" value="1"/>
</dbReference>
<evidence type="ECO:0000256" key="5">
    <source>
        <dbReference type="ARBA" id="ARBA00022692"/>
    </source>
</evidence>
<dbReference type="RefSeq" id="WP_148915536.1">
    <property type="nucleotide sequence ID" value="NZ_VSZS01000064.1"/>
</dbReference>
<keyword evidence="4 9" id="KW-0997">Cell inner membrane</keyword>
<comment type="function">
    <text evidence="9">Part of the tripartite ATP-independent periplasmic (TRAP) transport system.</text>
</comment>
<organism evidence="11 12">
    <name type="scientific">Neoaquamicrobium microcysteis</name>
    <dbReference type="NCBI Taxonomy" id="2682781"/>
    <lineage>
        <taxon>Bacteria</taxon>
        <taxon>Pseudomonadati</taxon>
        <taxon>Pseudomonadota</taxon>
        <taxon>Alphaproteobacteria</taxon>
        <taxon>Hyphomicrobiales</taxon>
        <taxon>Phyllobacteriaceae</taxon>
        <taxon>Neoaquamicrobium</taxon>
    </lineage>
</organism>
<keyword evidence="7 9" id="KW-0472">Membrane</keyword>
<name>A0A5D4GWE0_9HYPH</name>
<feature type="domain" description="Tripartite ATP-independent periplasmic transporters DctQ component" evidence="10">
    <location>
        <begin position="32"/>
        <end position="161"/>
    </location>
</feature>
<comment type="similarity">
    <text evidence="8 9">Belongs to the TRAP transporter small permease family.</text>
</comment>
<evidence type="ECO:0000256" key="4">
    <source>
        <dbReference type="ARBA" id="ARBA00022519"/>
    </source>
</evidence>
<feature type="transmembrane region" description="Helical" evidence="9">
    <location>
        <begin position="95"/>
        <end position="116"/>
    </location>
</feature>
<keyword evidence="5 9" id="KW-0812">Transmembrane</keyword>
<accession>A0A5D4GWE0</accession>
<reference evidence="11 12" key="1">
    <citation type="submission" date="2019-08" db="EMBL/GenBank/DDBJ databases">
        <authorList>
            <person name="Seo Y.L."/>
        </authorList>
    </citation>
    <scope>NUCLEOTIDE SEQUENCE [LARGE SCALE GENOMIC DNA]</scope>
    <source>
        <strain evidence="11 12">MaA-C15</strain>
    </source>
</reference>
<comment type="caution">
    <text evidence="11">The sequence shown here is derived from an EMBL/GenBank/DDBJ whole genome shotgun (WGS) entry which is preliminary data.</text>
</comment>
<proteinExistence type="inferred from homology"/>
<dbReference type="InterPro" id="IPR007387">
    <property type="entry name" value="TRAP_DctQ"/>
</dbReference>
<dbReference type="EMBL" id="VSZS01000064">
    <property type="protein sequence ID" value="TYR31565.1"/>
    <property type="molecule type" value="Genomic_DNA"/>
</dbReference>
<protein>
    <recommendedName>
        <fullName evidence="9">TRAP transporter small permease protein</fullName>
    </recommendedName>
</protein>
<evidence type="ECO:0000256" key="7">
    <source>
        <dbReference type="ARBA" id="ARBA00023136"/>
    </source>
</evidence>
<keyword evidence="2 9" id="KW-0813">Transport</keyword>
<evidence type="ECO:0000256" key="2">
    <source>
        <dbReference type="ARBA" id="ARBA00022448"/>
    </source>
</evidence>
<comment type="subcellular location">
    <subcellularLocation>
        <location evidence="1 9">Cell inner membrane</location>
        <topology evidence="1 9">Multi-pass membrane protein</topology>
    </subcellularLocation>
</comment>
<evidence type="ECO:0000256" key="9">
    <source>
        <dbReference type="RuleBase" id="RU369079"/>
    </source>
</evidence>
<comment type="subunit">
    <text evidence="9">The complex comprises the extracytoplasmic solute receptor protein and the two transmembrane proteins.</text>
</comment>
<keyword evidence="6 9" id="KW-1133">Transmembrane helix</keyword>
<feature type="transmembrane region" description="Helical" evidence="9">
    <location>
        <begin position="20"/>
        <end position="41"/>
    </location>
</feature>
<gene>
    <name evidence="11" type="ORF">FY036_14960</name>
</gene>
<dbReference type="PANTHER" id="PTHR35011:SF2">
    <property type="entry name" value="2,3-DIKETO-L-GULONATE TRAP TRANSPORTER SMALL PERMEASE PROTEIN YIAM"/>
    <property type="match status" value="1"/>
</dbReference>